<dbReference type="OrthoDB" id="8705346at2"/>
<keyword evidence="2" id="KW-1185">Reference proteome</keyword>
<accession>A0A2K9NKM3</accession>
<organism evidence="1 2">
    <name type="scientific">Niveispirillum cyanobacteriorum</name>
    <dbReference type="NCBI Taxonomy" id="1612173"/>
    <lineage>
        <taxon>Bacteria</taxon>
        <taxon>Pseudomonadati</taxon>
        <taxon>Pseudomonadota</taxon>
        <taxon>Alphaproteobacteria</taxon>
        <taxon>Rhodospirillales</taxon>
        <taxon>Azospirillaceae</taxon>
        <taxon>Niveispirillum</taxon>
    </lineage>
</organism>
<gene>
    <name evidence="1" type="ORF">C0V82_25010</name>
</gene>
<dbReference type="KEGG" id="ncb:C0V82_25010"/>
<dbReference type="EMBL" id="CP025613">
    <property type="protein sequence ID" value="AUN33601.1"/>
    <property type="molecule type" value="Genomic_DNA"/>
</dbReference>
<name>A0A2K9NKM3_9PROT</name>
<dbReference type="Proteomes" id="UP000234752">
    <property type="component" value="Plasmid unnamed1"/>
</dbReference>
<reference evidence="1 2" key="1">
    <citation type="submission" date="2017-12" db="EMBL/GenBank/DDBJ databases">
        <title>Genomes of bacteria within cyanobacterial aggregates.</title>
        <authorList>
            <person name="Cai H."/>
        </authorList>
    </citation>
    <scope>NUCLEOTIDE SEQUENCE [LARGE SCALE GENOMIC DNA]</scope>
    <source>
        <strain evidence="1 2">TH16</strain>
        <plasmid evidence="1 2">unnamed1</plasmid>
    </source>
</reference>
<evidence type="ECO:0000313" key="2">
    <source>
        <dbReference type="Proteomes" id="UP000234752"/>
    </source>
</evidence>
<keyword evidence="1" id="KW-0614">Plasmid</keyword>
<geneLocation type="plasmid" evidence="1 2">
    <name>unnamed1</name>
</geneLocation>
<dbReference type="InterPro" id="IPR038712">
    <property type="entry name" value="PixA-like_sf"/>
</dbReference>
<dbReference type="AlphaFoldDB" id="A0A2K9NKM3"/>
<dbReference type="RefSeq" id="WP_102115109.1">
    <property type="nucleotide sequence ID" value="NZ_BMGN01000001.1"/>
</dbReference>
<protein>
    <submittedName>
        <fullName evidence="1">Uncharacterized protein</fullName>
    </submittedName>
</protein>
<proteinExistence type="predicted"/>
<sequence length="128" mass="13747">MSQQNVNVICVFDTETTQENGPGVGATVYMISDQGPGAAGQGTNELTVTVNVGDTITWTLVPLISFMSVSFTSFVQTSGSGVLSTRQISSTQWQANCLGKGQVTYHFNLQIANDTNTYSWDPFITINP</sequence>
<evidence type="ECO:0000313" key="1">
    <source>
        <dbReference type="EMBL" id="AUN33601.1"/>
    </source>
</evidence>
<dbReference type="Gene3D" id="2.60.40.3910">
    <property type="entry name" value="Inclusion body protein"/>
    <property type="match status" value="1"/>
</dbReference>